<reference evidence="4" key="1">
    <citation type="submission" date="2020-09" db="EMBL/GenBank/DDBJ databases">
        <authorList>
            <person name="Kikuchi T."/>
        </authorList>
    </citation>
    <scope>NUCLEOTIDE SEQUENCE</scope>
    <source>
        <strain evidence="4">SH1</strain>
    </source>
</reference>
<dbReference type="AlphaFoldDB" id="A0A811KNB3"/>
<dbReference type="GO" id="GO:0006508">
    <property type="term" value="P:proteolysis"/>
    <property type="evidence" value="ECO:0007669"/>
    <property type="project" value="InterPro"/>
</dbReference>
<feature type="domain" description="Peptidase A1" evidence="3">
    <location>
        <begin position="153"/>
        <end position="261"/>
    </location>
</feature>
<evidence type="ECO:0000313" key="4">
    <source>
        <dbReference type="EMBL" id="CAD5216789.1"/>
    </source>
</evidence>
<proteinExistence type="inferred from homology"/>
<accession>A0A811KNB3</accession>
<dbReference type="Proteomes" id="UP000614601">
    <property type="component" value="Unassembled WGS sequence"/>
</dbReference>
<feature type="transmembrane region" description="Helical" evidence="2">
    <location>
        <begin position="6"/>
        <end position="22"/>
    </location>
</feature>
<keyword evidence="2" id="KW-0812">Transmembrane</keyword>
<dbReference type="InterPro" id="IPR033121">
    <property type="entry name" value="PEPTIDASE_A1"/>
</dbReference>
<dbReference type="InterPro" id="IPR021109">
    <property type="entry name" value="Peptidase_aspartic_dom_sf"/>
</dbReference>
<dbReference type="PANTHER" id="PTHR47966">
    <property type="entry name" value="BETA-SITE APP-CLEAVING ENZYME, ISOFORM A-RELATED"/>
    <property type="match status" value="1"/>
</dbReference>
<dbReference type="SUPFAM" id="SSF50630">
    <property type="entry name" value="Acid proteases"/>
    <property type="match status" value="1"/>
</dbReference>
<keyword evidence="2" id="KW-0472">Membrane</keyword>
<dbReference type="Gene3D" id="2.40.70.10">
    <property type="entry name" value="Acid Proteases"/>
    <property type="match status" value="2"/>
</dbReference>
<dbReference type="Pfam" id="PF00026">
    <property type="entry name" value="Asp"/>
    <property type="match status" value="1"/>
</dbReference>
<evidence type="ECO:0000256" key="2">
    <source>
        <dbReference type="SAM" id="Phobius"/>
    </source>
</evidence>
<dbReference type="Proteomes" id="UP000783686">
    <property type="component" value="Unassembled WGS sequence"/>
</dbReference>
<gene>
    <name evidence="4" type="ORF">BOKJ2_LOCUS6763</name>
</gene>
<sequence length="280" mass="32419">MFEYWILIFPGLLGILTNIYVYHDFKNTFNQTVVKLPVINFENALFYVEAYVGGSLFEFLVNTGSALTWVYSKHGDSTDMPIYCRREECLKQKFFTLPKVPLDDKPKILNYISGTIHYVDINENVTFGGDLKLRLTIGGVVYKSVRIPIGKCDNGGMLTLGGFDYENCERVEHWIRSLPEMPFWYFVSDTLTVGNISHNDVCILTDTGSSVISLPEDMKKYIYNYLKVETDEEVDCFNDMEITITKDGFTYSFNISRFYQYSFNTDTILNGQFWKHQTKL</sequence>
<name>A0A811KNB3_9BILA</name>
<dbReference type="GO" id="GO:0004190">
    <property type="term" value="F:aspartic-type endopeptidase activity"/>
    <property type="evidence" value="ECO:0007669"/>
    <property type="project" value="InterPro"/>
</dbReference>
<evidence type="ECO:0000256" key="1">
    <source>
        <dbReference type="ARBA" id="ARBA00007447"/>
    </source>
</evidence>
<dbReference type="OrthoDB" id="771136at2759"/>
<evidence type="ECO:0000313" key="5">
    <source>
        <dbReference type="Proteomes" id="UP000614601"/>
    </source>
</evidence>
<dbReference type="EMBL" id="CAJFCW020000003">
    <property type="protein sequence ID" value="CAG9106629.1"/>
    <property type="molecule type" value="Genomic_DNA"/>
</dbReference>
<comment type="similarity">
    <text evidence="1">Belongs to the peptidase A1 family.</text>
</comment>
<comment type="caution">
    <text evidence="4">The sequence shown here is derived from an EMBL/GenBank/DDBJ whole genome shotgun (WGS) entry which is preliminary data.</text>
</comment>
<evidence type="ECO:0000259" key="3">
    <source>
        <dbReference type="Pfam" id="PF00026"/>
    </source>
</evidence>
<keyword evidence="2" id="KW-1133">Transmembrane helix</keyword>
<keyword evidence="5" id="KW-1185">Reference proteome</keyword>
<dbReference type="EMBL" id="CAJFDH010000003">
    <property type="protein sequence ID" value="CAD5216789.1"/>
    <property type="molecule type" value="Genomic_DNA"/>
</dbReference>
<protein>
    <recommendedName>
        <fullName evidence="3">Peptidase A1 domain-containing protein</fullName>
    </recommendedName>
</protein>
<dbReference type="InterPro" id="IPR001461">
    <property type="entry name" value="Aspartic_peptidase_A1"/>
</dbReference>
<organism evidence="4 5">
    <name type="scientific">Bursaphelenchus okinawaensis</name>
    <dbReference type="NCBI Taxonomy" id="465554"/>
    <lineage>
        <taxon>Eukaryota</taxon>
        <taxon>Metazoa</taxon>
        <taxon>Ecdysozoa</taxon>
        <taxon>Nematoda</taxon>
        <taxon>Chromadorea</taxon>
        <taxon>Rhabditida</taxon>
        <taxon>Tylenchina</taxon>
        <taxon>Tylenchomorpha</taxon>
        <taxon>Aphelenchoidea</taxon>
        <taxon>Aphelenchoididae</taxon>
        <taxon>Bursaphelenchus</taxon>
    </lineage>
</organism>